<keyword evidence="1" id="KW-0156">Chromatin regulator</keyword>
<proteinExistence type="predicted"/>
<feature type="compositionally biased region" description="Low complexity" evidence="5">
    <location>
        <begin position="618"/>
        <end position="648"/>
    </location>
</feature>
<name>A0A8C6YDV6_NAJNA</name>
<evidence type="ECO:0000259" key="6">
    <source>
        <dbReference type="PROSITE" id="PS51526"/>
    </source>
</evidence>
<dbReference type="GO" id="GO:0006325">
    <property type="term" value="P:chromatin organization"/>
    <property type="evidence" value="ECO:0007669"/>
    <property type="project" value="UniProtKB-KW"/>
</dbReference>
<dbReference type="PANTHER" id="PTHR22970:SF14">
    <property type="entry name" value="AT-RICH INTERACTIVE DOMAIN-CONTAINING PROTEIN 2"/>
    <property type="match status" value="1"/>
</dbReference>
<feature type="compositionally biased region" description="Polar residues" evidence="5">
    <location>
        <begin position="586"/>
        <end position="617"/>
    </location>
</feature>
<evidence type="ECO:0000256" key="1">
    <source>
        <dbReference type="ARBA" id="ARBA00022853"/>
    </source>
</evidence>
<feature type="compositionally biased region" description="Low complexity" evidence="5">
    <location>
        <begin position="574"/>
        <end position="585"/>
    </location>
</feature>
<evidence type="ECO:0000313" key="8">
    <source>
        <dbReference type="Proteomes" id="UP000694559"/>
    </source>
</evidence>
<dbReference type="OrthoDB" id="338531at2759"/>
<feature type="region of interest" description="Disordered" evidence="5">
    <location>
        <begin position="567"/>
        <end position="658"/>
    </location>
</feature>
<evidence type="ECO:0000313" key="7">
    <source>
        <dbReference type="Ensembl" id="ENSNNAP00000027139.1"/>
    </source>
</evidence>
<keyword evidence="4" id="KW-0539">Nucleus</keyword>
<dbReference type="Pfam" id="PF02257">
    <property type="entry name" value="RFX_DNA_binding"/>
    <property type="match status" value="1"/>
</dbReference>
<dbReference type="GO" id="GO:0003677">
    <property type="term" value="F:DNA binding"/>
    <property type="evidence" value="ECO:0007669"/>
    <property type="project" value="InterPro"/>
</dbReference>
<keyword evidence="2" id="KW-0805">Transcription regulation</keyword>
<evidence type="ECO:0000256" key="5">
    <source>
        <dbReference type="SAM" id="MobiDB-lite"/>
    </source>
</evidence>
<evidence type="ECO:0000256" key="3">
    <source>
        <dbReference type="ARBA" id="ARBA00023163"/>
    </source>
</evidence>
<evidence type="ECO:0000256" key="2">
    <source>
        <dbReference type="ARBA" id="ARBA00023015"/>
    </source>
</evidence>
<keyword evidence="8" id="KW-1185">Reference proteome</keyword>
<dbReference type="Ensembl" id="ENSNNAT00000028434.1">
    <property type="protein sequence ID" value="ENSNNAP00000027139.1"/>
    <property type="gene ID" value="ENSNNAG00000017561.1"/>
</dbReference>
<dbReference type="InterPro" id="IPR036388">
    <property type="entry name" value="WH-like_DNA-bd_sf"/>
</dbReference>
<dbReference type="SUPFAM" id="SSF46785">
    <property type="entry name" value="Winged helix' DNA-binding domain"/>
    <property type="match status" value="1"/>
</dbReference>
<feature type="region of interest" description="Disordered" evidence="5">
    <location>
        <begin position="1293"/>
        <end position="1318"/>
    </location>
</feature>
<protein>
    <submittedName>
        <fullName evidence="7">AT-rich interaction domain 2</fullName>
    </submittedName>
</protein>
<keyword evidence="3" id="KW-0804">Transcription</keyword>
<feature type="domain" description="RFX-type winged-helix" evidence="6">
    <location>
        <begin position="130"/>
        <end position="209"/>
    </location>
</feature>
<dbReference type="GO" id="GO:0006355">
    <property type="term" value="P:regulation of DNA-templated transcription"/>
    <property type="evidence" value="ECO:0007669"/>
    <property type="project" value="InterPro"/>
</dbReference>
<accession>A0A8C6YDV6</accession>
<organism evidence="7 8">
    <name type="scientific">Naja naja</name>
    <name type="common">Indian cobra</name>
    <dbReference type="NCBI Taxonomy" id="35670"/>
    <lineage>
        <taxon>Eukaryota</taxon>
        <taxon>Metazoa</taxon>
        <taxon>Chordata</taxon>
        <taxon>Craniata</taxon>
        <taxon>Vertebrata</taxon>
        <taxon>Euteleostomi</taxon>
        <taxon>Lepidosauria</taxon>
        <taxon>Squamata</taxon>
        <taxon>Bifurcata</taxon>
        <taxon>Unidentata</taxon>
        <taxon>Episquamata</taxon>
        <taxon>Toxicofera</taxon>
        <taxon>Serpentes</taxon>
        <taxon>Colubroidea</taxon>
        <taxon>Elapidae</taxon>
        <taxon>Elapinae</taxon>
        <taxon>Naja</taxon>
    </lineage>
</organism>
<feature type="region of interest" description="Disordered" evidence="5">
    <location>
        <begin position="869"/>
        <end position="888"/>
    </location>
</feature>
<reference evidence="7" key="1">
    <citation type="submission" date="2025-08" db="UniProtKB">
        <authorList>
            <consortium name="Ensembl"/>
        </authorList>
    </citation>
    <scope>IDENTIFICATION</scope>
</reference>
<dbReference type="Gene3D" id="1.10.10.10">
    <property type="entry name" value="Winged helix-like DNA-binding domain superfamily/Winged helix DNA-binding domain"/>
    <property type="match status" value="1"/>
</dbReference>
<feature type="region of interest" description="Disordered" evidence="5">
    <location>
        <begin position="893"/>
        <end position="915"/>
    </location>
</feature>
<dbReference type="InterPro" id="IPR013087">
    <property type="entry name" value="Znf_C2H2_type"/>
</dbReference>
<dbReference type="GeneTree" id="ENSGT00390000016138"/>
<sequence length="1425" mass="151601">MRGMEILGNLCKAEDNGVLICEYVDQESYKEIICHLTLPDVLLVISALEVLYMLTEMGEVACSKIAKVDKSIVKLVEHQSTNHQILSEIRPQAVEQVLSQGHAPATPAPRAPQHVVPPPGIVEIDSEKFACQWLNAHFEVNSDCSVSRAEMYSEYLSTCSKLARGGILTSTGFYKCLRTIFPNHSVKKVEDANNNGQAHIHVVGVKRRAIPLPVQMYYQQQSSSNPILRVDSVPEVAPSASPAGFPHGSSSIGNHFQRNPINNQSSTIAATQMSFPIQGASTVVQTVSRIPQNPLVHSPHQQNAPVTVIQNKASISCDVVKATVIQNTVQQSAVPVTIAVGGGAQSSNQNPSNAGPQPSVTVVSSQTLLHQPVIQQSSLHAMVPGQISSGTPVTVIQQAVPQGHIFGRVQNIPACTSAVSQAQQLITTSSQPVQTSTQQSMGGNQQQDAVIIAPQQYVTTSASNIVSATTVQNFQVATGQVVTIAGVQNPPTSRVGFQNIAPKPSQQVPTAVAQQPMQQSQQQPPPPQQSVVIVSQPTQQGPTYAPAIHQIVLTNPASIPAGQTVQLGAQPNLTPTSSPSPGPISNNQVPTVISSPSLTSQSQGPPPTVSQMLSVKRQQQQQQQQHSPASSQVQQQVQMQVQPQQNSPGVGQPPSNESSLIKQLLLPKRGPSTPGGKLILPAPQIPPSNSARAPSPQVVYQMANNQATSFGVQGQSSAQPLLVGQQNVQLVQSAIQSQGTVQTVPISNLQILPGQLISNSPATIFQGTSGNQVTITVVPNTSFATANASQGNATQIIAPTGITMSGSQSAVGLQVQALPPNQAPLAGQSCSATAPPFKGDKIICQKEEEAKEATGLHIHERKIEVMENPSCRRGVASTSNGDAKENETQVGSLLNGRKHDSSLPPANSGKTQNEANQFSQVSNGSSLVMDENGALGKQNFEQPDMQELKSDLRKPLLNGICDFEKGDGSHLSKNIPNHKTSNHIGNGEISPTEQDNLDATQLDAAKGDQGERFSNGPVLALGNMPVVSSTQEASKLLTQQPSSINPDVSNGPLISSLNSDVPHQRPSVVVSPQATASVIQGHQIIAVPHSGPRGCPATLSSEVRSTNGTAECKTVKRPAEDNDKETIPGIPNKVGVRIVTISDPNKAGCSATMVAVPAGADPSTVAKVAIESAVQQKQQQQQHTPVIPVPTMQVQGPPVSLPPSIYTVSSPHAEQMKKPGQNFMCLWQSCKKWFQTPSQVFYHAATEHGGKDVYPGQCLWEGCEPFQRQRFSFITHLQDKHCSRDALLAGLKQDEHGQVGSSKPSTKPSTAGGSSTPRAQKAIVNHPSAALMALRRGSRNLVFRDFTDEKEGPITKHIRLTAALILKNIGKYSECGRRLLKRHENHLSVLAISNMEASSTLAKCLYELNFTVQSKEQGKDLSILQ</sequence>
<dbReference type="PANTHER" id="PTHR22970">
    <property type="entry name" value="AT-RICH INTERACTIVE DOMAIN-CONTAINING PROTEIN 2"/>
    <property type="match status" value="1"/>
</dbReference>
<dbReference type="Proteomes" id="UP000694559">
    <property type="component" value="Unplaced"/>
</dbReference>
<dbReference type="FunFam" id="1.10.10.10:FF:000253">
    <property type="entry name" value="AT-rich interactive domain-containing protein 2"/>
    <property type="match status" value="1"/>
</dbReference>
<dbReference type="PROSITE" id="PS51526">
    <property type="entry name" value="RFX_DBD"/>
    <property type="match status" value="1"/>
</dbReference>
<reference evidence="7" key="2">
    <citation type="submission" date="2025-09" db="UniProtKB">
        <authorList>
            <consortium name="Ensembl"/>
        </authorList>
    </citation>
    <scope>IDENTIFICATION</scope>
</reference>
<dbReference type="OMA" id="NAHTAYH"/>
<feature type="compositionally biased region" description="Polar residues" evidence="5">
    <location>
        <begin position="904"/>
        <end position="915"/>
    </location>
</feature>
<dbReference type="InterPro" id="IPR052406">
    <property type="entry name" value="Chromatin_Remodeling_Comp"/>
</dbReference>
<feature type="compositionally biased region" description="Polar residues" evidence="5">
    <location>
        <begin position="1299"/>
        <end position="1318"/>
    </location>
</feature>
<dbReference type="PROSITE" id="PS00028">
    <property type="entry name" value="ZINC_FINGER_C2H2_1"/>
    <property type="match status" value="1"/>
</dbReference>
<dbReference type="InterPro" id="IPR036390">
    <property type="entry name" value="WH_DNA-bd_sf"/>
</dbReference>
<evidence type="ECO:0000256" key="4">
    <source>
        <dbReference type="ARBA" id="ARBA00023242"/>
    </source>
</evidence>
<dbReference type="InterPro" id="IPR003150">
    <property type="entry name" value="DNA-bd_RFX"/>
</dbReference>
<feature type="compositionally biased region" description="Polar residues" evidence="5">
    <location>
        <begin position="504"/>
        <end position="513"/>
    </location>
</feature>
<feature type="region of interest" description="Disordered" evidence="5">
    <location>
        <begin position="495"/>
        <end position="531"/>
    </location>
</feature>